<reference evidence="2" key="2">
    <citation type="journal article" date="2000" name="Genome Res.">
        <title>Normalization and subtraction of cap-trapper-selected cDNAs to prepare full-length cDNA libraries for rapid discovery of new genes.</title>
        <authorList>
            <person name="Carninci P."/>
            <person name="Shibata Y."/>
            <person name="Hayatsu N."/>
            <person name="Sugahara Y."/>
            <person name="Shibata K."/>
            <person name="Itoh M."/>
            <person name="Konno H."/>
            <person name="Okazaki Y."/>
            <person name="Muramatsu M."/>
            <person name="Hayashizaki Y."/>
        </authorList>
    </citation>
    <scope>NUCLEOTIDE SEQUENCE</scope>
    <source>
        <strain evidence="2">C57BL/6J</strain>
        <tissue evidence="2">Cortex</tissue>
    </source>
</reference>
<reference evidence="2" key="4">
    <citation type="journal article" date="2001" name="Nature">
        <title>Functional annotation of a full-length mouse cDNA collection.</title>
        <authorList>
            <consortium name="The RIKEN Genome Exploration Research Group Phase II Team and the FANTOM Consortium"/>
        </authorList>
    </citation>
    <scope>NUCLEOTIDE SEQUENCE</scope>
    <source>
        <strain evidence="2">C57BL/6J</strain>
        <tissue evidence="2">Cortex</tissue>
    </source>
</reference>
<dbReference type="EMBL" id="AK080973">
    <property type="protein sequence ID" value="BAC38099.1"/>
    <property type="molecule type" value="mRNA"/>
</dbReference>
<evidence type="ECO:0000313" key="3">
    <source>
        <dbReference type="MGI" id="MGI:97812"/>
    </source>
</evidence>
<dbReference type="AGR" id="MGI:97812"/>
<feature type="compositionally biased region" description="Low complexity" evidence="1">
    <location>
        <begin position="29"/>
        <end position="39"/>
    </location>
</feature>
<reference evidence="2" key="1">
    <citation type="journal article" date="1999" name="Methods Enzymol.">
        <title>High-efficiency full-length cDNA cloning.</title>
        <authorList>
            <person name="Carninci P."/>
            <person name="Hayashizaki Y."/>
        </authorList>
    </citation>
    <scope>NUCLEOTIDE SEQUENCE</scope>
    <source>
        <strain evidence="2">C57BL/6J</strain>
        <tissue evidence="2">Cortex</tissue>
    </source>
</reference>
<evidence type="ECO:0000256" key="1">
    <source>
        <dbReference type="SAM" id="MobiDB-lite"/>
    </source>
</evidence>
<name>Q8BNN7_MOUSE</name>
<accession>Q8BNN7</accession>
<gene>
    <name evidence="3" type="primary">Ptprd</name>
</gene>
<proteinExistence type="evidence at transcript level"/>
<feature type="region of interest" description="Disordered" evidence="1">
    <location>
        <begin position="1"/>
        <end position="78"/>
    </location>
</feature>
<evidence type="ECO:0000313" key="2">
    <source>
        <dbReference type="EMBL" id="BAC38099.1"/>
    </source>
</evidence>
<reference evidence="2" key="5">
    <citation type="journal article" date="2002" name="Nature">
        <title>Analysis of the mouse transcriptome based on functional annotation of 60,770 full-length cDNAs.</title>
        <authorList>
            <consortium name="The FANTOM Consortium and the RIKEN Genome Exploration Research Group Phase I and II Team"/>
        </authorList>
    </citation>
    <scope>NUCLEOTIDE SEQUENCE</scope>
    <source>
        <strain evidence="2">C57BL/6J</strain>
        <tissue evidence="2">Cortex</tissue>
    </source>
</reference>
<dbReference type="AlphaFoldDB" id="Q8BNN7"/>
<reference evidence="2" key="3">
    <citation type="journal article" date="2000" name="Genome Res.">
        <title>RIKEN integrated sequence analysis (RISA) system--384-format sequencing pipeline with 384 multicapillary sequencer.</title>
        <authorList>
            <person name="Shibata K."/>
            <person name="Itoh M."/>
            <person name="Aizawa K."/>
            <person name="Nagaoka S."/>
            <person name="Sasaki N."/>
            <person name="Carninci P."/>
            <person name="Konno H."/>
            <person name="Akiyama J."/>
            <person name="Nishi K."/>
            <person name="Kitsunai T."/>
            <person name="Tashiro H."/>
            <person name="Itoh M."/>
            <person name="Sumi N."/>
            <person name="Ishii Y."/>
            <person name="Nakamura S."/>
            <person name="Hazama M."/>
            <person name="Nishine T."/>
            <person name="Harada A."/>
            <person name="Yamamoto R."/>
            <person name="Matsumoto H."/>
            <person name="Sakaguchi S."/>
            <person name="Ikegami T."/>
            <person name="Kashiwagi K."/>
            <person name="Fujiwake S."/>
            <person name="Inoue K."/>
            <person name="Togawa Y."/>
            <person name="Izawa M."/>
            <person name="Ohara E."/>
            <person name="Watahiki M."/>
            <person name="Yoneda Y."/>
            <person name="Ishikawa T."/>
            <person name="Ozawa K."/>
            <person name="Tanaka T."/>
            <person name="Matsuura S."/>
            <person name="Kawai J."/>
            <person name="Okazaki Y."/>
            <person name="Muramatsu M."/>
            <person name="Inoue Y."/>
            <person name="Kira A."/>
            <person name="Hayashizaki Y."/>
        </authorList>
    </citation>
    <scope>NUCLEOTIDE SEQUENCE</scope>
    <source>
        <strain evidence="2">C57BL/6J</strain>
        <tissue evidence="2">Cortex</tissue>
    </source>
</reference>
<reference evidence="2" key="6">
    <citation type="submission" date="2002-04" db="EMBL/GenBank/DDBJ databases">
        <authorList>
            <person name="Adachi J."/>
            <person name="Aizawa K."/>
            <person name="Akimura T."/>
            <person name="Arakawa T."/>
            <person name="Bono H."/>
            <person name="Carninci P."/>
            <person name="Fukuda S."/>
            <person name="Furuno M."/>
            <person name="Hanagaki T."/>
            <person name="Hara A."/>
            <person name="Hashizume W."/>
            <person name="Hayashida K."/>
            <person name="Hayatsu N."/>
            <person name="Hiramoto K."/>
            <person name="Hiraoka T."/>
            <person name="Hirozane T."/>
            <person name="Hori F."/>
            <person name="Imotani K."/>
            <person name="Ishii Y."/>
            <person name="Itoh M."/>
            <person name="Kagawa I."/>
            <person name="Kasukawa T."/>
            <person name="Katoh H."/>
            <person name="Kawai J."/>
            <person name="Kojima Y."/>
            <person name="Kondo S."/>
            <person name="Konno H."/>
            <person name="Kouda M."/>
            <person name="Koya S."/>
            <person name="Kurihara C."/>
            <person name="Matsuyama T."/>
            <person name="Miyazaki A."/>
            <person name="Murata M."/>
            <person name="Nakamura M."/>
            <person name="Nishi K."/>
            <person name="Nomura K."/>
            <person name="Numazaki R."/>
            <person name="Ohno M."/>
            <person name="Ohsato N."/>
            <person name="Okazaki Y."/>
            <person name="Saito R."/>
            <person name="Saitoh H."/>
            <person name="Sakai C."/>
            <person name="Sakai K."/>
            <person name="Sakazume N."/>
            <person name="Sano H."/>
            <person name="Sasaki D."/>
            <person name="Shibata K."/>
            <person name="Shinagawa A."/>
            <person name="Shiraki T."/>
            <person name="Sogabe Y."/>
            <person name="Tagami M."/>
            <person name="Tagawa A."/>
            <person name="Takahashi F."/>
            <person name="Takaku-Akahira S."/>
            <person name="Takeda Y."/>
            <person name="Tanaka T."/>
            <person name="Tomaru A."/>
            <person name="Toya T."/>
            <person name="Yasunishi A."/>
            <person name="Muramatsu M."/>
            <person name="Hayashizaki Y."/>
        </authorList>
    </citation>
    <scope>NUCLEOTIDE SEQUENCE</scope>
    <source>
        <strain evidence="2">C57BL/6J</strain>
        <tissue evidence="2">Cortex</tissue>
    </source>
</reference>
<organism evidence="2">
    <name type="scientific">Mus musculus</name>
    <name type="common">Mouse</name>
    <dbReference type="NCBI Taxonomy" id="10090"/>
    <lineage>
        <taxon>Eukaryota</taxon>
        <taxon>Metazoa</taxon>
        <taxon>Chordata</taxon>
        <taxon>Craniata</taxon>
        <taxon>Vertebrata</taxon>
        <taxon>Euteleostomi</taxon>
        <taxon>Mammalia</taxon>
        <taxon>Eutheria</taxon>
        <taxon>Euarchontoglires</taxon>
        <taxon>Glires</taxon>
        <taxon>Rodentia</taxon>
        <taxon>Myomorpha</taxon>
        <taxon>Muroidea</taxon>
        <taxon>Muridae</taxon>
        <taxon>Murinae</taxon>
        <taxon>Mus</taxon>
        <taxon>Mus</taxon>
    </lineage>
</organism>
<protein>
    <submittedName>
        <fullName evidence="2">Uncharacterized protein</fullName>
    </submittedName>
</protein>
<reference evidence="2" key="7">
    <citation type="journal article" date="2005" name="Science">
        <title>The Transcriptional Landscape of the Mammalian Genome.</title>
        <authorList>
            <consortium name="The FANTOM Consortium"/>
            <consortium name="Riken Genome Exploration Research Group and Genome Science Group (Genome Network Project Core Group)"/>
        </authorList>
    </citation>
    <scope>NUCLEOTIDE SEQUENCE</scope>
    <source>
        <strain evidence="2">C57BL/6J</strain>
        <tissue evidence="2">Cortex</tissue>
    </source>
</reference>
<feature type="region of interest" description="Disordered" evidence="1">
    <location>
        <begin position="93"/>
        <end position="123"/>
    </location>
</feature>
<reference evidence="2" key="8">
    <citation type="journal article" date="2005" name="Science">
        <title>Antisense Transcription in the Mammalian Transcriptome.</title>
        <authorList>
            <consortium name="RIKEN Genome Exploration Research Group and Genome Science Group (Genome Network Project Core Group) and the FANTOM Consortium"/>
        </authorList>
    </citation>
    <scope>NUCLEOTIDE SEQUENCE</scope>
    <source>
        <strain evidence="2">C57BL/6J</strain>
        <tissue evidence="2">Cortex</tissue>
    </source>
</reference>
<sequence>ASGVRAPASRALPPAAAARPAPPRPAPPARTAAPAGTRPGVCGTRGLRARRHPPAPPSHTQIPLLKKPKRCSPPTPSERCRLRPLLSLSAVEPGPWDRKTVLGWTGRKGRKTPLFPRRAERLP</sequence>
<dbReference type="MGI" id="MGI:97812">
    <property type="gene designation" value="Ptprd"/>
</dbReference>
<feature type="compositionally biased region" description="Low complexity" evidence="1">
    <location>
        <begin position="1"/>
        <end position="19"/>
    </location>
</feature>
<feature type="non-terminal residue" evidence="2">
    <location>
        <position position="1"/>
    </location>
</feature>